<dbReference type="EMBL" id="JAVRBK010000006">
    <property type="protein sequence ID" value="KAK5642051.1"/>
    <property type="molecule type" value="Genomic_DNA"/>
</dbReference>
<evidence type="ECO:0000313" key="6">
    <source>
        <dbReference type="Proteomes" id="UP001329430"/>
    </source>
</evidence>
<dbReference type="SUPFAM" id="SSF48065">
    <property type="entry name" value="DBL homology domain (DH-domain)"/>
    <property type="match status" value="1"/>
</dbReference>
<keyword evidence="6" id="KW-1185">Reference proteome</keyword>
<feature type="region of interest" description="Disordered" evidence="3">
    <location>
        <begin position="442"/>
        <end position="553"/>
    </location>
</feature>
<dbReference type="Pfam" id="PF00621">
    <property type="entry name" value="RhoGEF"/>
    <property type="match status" value="1"/>
</dbReference>
<organism evidence="5 6">
    <name type="scientific">Pyrocoelia pectoralis</name>
    <dbReference type="NCBI Taxonomy" id="417401"/>
    <lineage>
        <taxon>Eukaryota</taxon>
        <taxon>Metazoa</taxon>
        <taxon>Ecdysozoa</taxon>
        <taxon>Arthropoda</taxon>
        <taxon>Hexapoda</taxon>
        <taxon>Insecta</taxon>
        <taxon>Pterygota</taxon>
        <taxon>Neoptera</taxon>
        <taxon>Endopterygota</taxon>
        <taxon>Coleoptera</taxon>
        <taxon>Polyphaga</taxon>
        <taxon>Elateriformia</taxon>
        <taxon>Elateroidea</taxon>
        <taxon>Lampyridae</taxon>
        <taxon>Lampyrinae</taxon>
        <taxon>Pyrocoelia</taxon>
    </lineage>
</organism>
<name>A0AAN7ZK61_9COLE</name>
<dbReference type="InterPro" id="IPR035899">
    <property type="entry name" value="DBL_dom_sf"/>
</dbReference>
<dbReference type="PANTHER" id="PTHR46006">
    <property type="entry name" value="RHO GUANINE NUCLEOTIDE EXCHANGE FACTOR AT 64C, ISOFORM A"/>
    <property type="match status" value="1"/>
</dbReference>
<feature type="compositionally biased region" description="Basic and acidic residues" evidence="3">
    <location>
        <begin position="285"/>
        <end position="295"/>
    </location>
</feature>
<feature type="domain" description="DH" evidence="4">
    <location>
        <begin position="1003"/>
        <end position="1194"/>
    </location>
</feature>
<evidence type="ECO:0000256" key="3">
    <source>
        <dbReference type="SAM" id="MobiDB-lite"/>
    </source>
</evidence>
<comment type="caution">
    <text evidence="5">The sequence shown here is derived from an EMBL/GenBank/DDBJ whole genome shotgun (WGS) entry which is preliminary data.</text>
</comment>
<accession>A0AAN7ZK61</accession>
<feature type="compositionally biased region" description="Basic and acidic residues" evidence="3">
    <location>
        <begin position="455"/>
        <end position="498"/>
    </location>
</feature>
<dbReference type="SMART" id="SM00325">
    <property type="entry name" value="RhoGEF"/>
    <property type="match status" value="1"/>
</dbReference>
<proteinExistence type="predicted"/>
<dbReference type="Proteomes" id="UP001329430">
    <property type="component" value="Chromosome 6"/>
</dbReference>
<feature type="compositionally biased region" description="Polar residues" evidence="3">
    <location>
        <begin position="953"/>
        <end position="965"/>
    </location>
</feature>
<feature type="compositionally biased region" description="Polar residues" evidence="3">
    <location>
        <begin position="137"/>
        <end position="149"/>
    </location>
</feature>
<feature type="region of interest" description="Disordered" evidence="3">
    <location>
        <begin position="251"/>
        <end position="334"/>
    </location>
</feature>
<dbReference type="PROSITE" id="PS50010">
    <property type="entry name" value="DH_2"/>
    <property type="match status" value="1"/>
</dbReference>
<reference evidence="5 6" key="1">
    <citation type="journal article" date="2024" name="Insects">
        <title>An Improved Chromosome-Level Genome Assembly of the Firefly Pyrocoelia pectoralis.</title>
        <authorList>
            <person name="Fu X."/>
            <person name="Meyer-Rochow V.B."/>
            <person name="Ballantyne L."/>
            <person name="Zhu X."/>
        </authorList>
    </citation>
    <scope>NUCLEOTIDE SEQUENCE [LARGE SCALE GENOMIC DNA]</scope>
    <source>
        <strain evidence="5">XCY_ONT2</strain>
    </source>
</reference>
<evidence type="ECO:0000256" key="2">
    <source>
        <dbReference type="ARBA" id="ARBA00022490"/>
    </source>
</evidence>
<dbReference type="InterPro" id="IPR000219">
    <property type="entry name" value="DH_dom"/>
</dbReference>
<dbReference type="CDD" id="cd00160">
    <property type="entry name" value="RhoGEF"/>
    <property type="match status" value="1"/>
</dbReference>
<feature type="region of interest" description="Disordered" evidence="3">
    <location>
        <begin position="172"/>
        <end position="206"/>
    </location>
</feature>
<protein>
    <recommendedName>
        <fullName evidence="4">DH domain-containing protein</fullName>
    </recommendedName>
</protein>
<feature type="compositionally biased region" description="Low complexity" evidence="3">
    <location>
        <begin position="176"/>
        <end position="191"/>
    </location>
</feature>
<dbReference type="FunFam" id="1.20.900.10:FF:000038">
    <property type="entry name" value="Myosin-M heavy chain"/>
    <property type="match status" value="1"/>
</dbReference>
<sequence length="1393" mass="157074">MAVVVSHAMRRYSSSPPGSSFPSHCLGGDNSFPEPWPQGEISESSLSRSMRYAEPWLYGSMRAPGGFFLTPALVLCSCSEYLSGTKRSSKKGPTICKKCKGTRLPLPTSETLRGAPKFGTVRCYPTGTSITTPSSTNRAGTARVSTHTRPTILPSADPYELMRRSRLSADNGTKFTIRSPSPSKTPPIKKTQVPKVPSTSGGRKSILECNINPYDLMSTDRDNSVKDSSITLVGGQRVRIRPPDVEQEYEEIKVQQQPVRQASQIPKLKTLSSSSTNNTSKGQTKLKEKESDCNRFKSILKKPTTFSDTDSSGGGPERSPSPASKSGSHFYLPLPMNTPRKKVQFLVENEFASQNDSNGPKDEVVETNDEINIYEELPHHEEAEFECRTHVLRRSVSEHFLQQPTRAVFHDTTALRSKPLRTDTRSYFETITDFRKLDGIASSNSDKIKGLPKKQFTENHQVSEEQIPKEEQFIENSPKVEEAVRIPDSPPDAKREEPVQEITVPQAAKDEEHKIDTKPKDDTPPTAPPRKRSNSKQPLPITVDVTPPKAKSEPDYLNKTVVQIRAPSTVHKIQIKNEFLDNNVQTVVISDNAQRKTSIMINGDDCYSTINVNDDIPMYQSSVVVKDMGTEQETRLNRSSSVYITGNFVSTELEPKVPTNGRTFTEISDEASELPTKDHFVIRTKSSSEDLKELLKDPVEAVKRNLVPHVCGKSDVLRRPNNRKLSNFTSNLLEDFGDKNMDNLIQDSLSKLKNYESDEDKDEYSDHNSSTPYELMDPGSDCYTDNSNRSSLTEEELNARTKFYEMLADSTIAEISEGEDHHYESIRHNSDPIYEEINPPPLPSNPPPSSIIDDLQLDKHFTTRSIFEGASKYDILSYLVDAKERGIVQEDAYNFGNSDVVVEDDAKDVSEQYRVSHISTVSDSSEDSSLVVTSADDKLPFQKSAEVERNDSGVGSETSKSSLSRYRTKSEPSLICEDCEIPVESQSEDEPLICRKCLKKRSERKEIITEIVETEEKYSRDLQIILEEFYQPMLVAGLLTPDQLSAIFLNVEELLENSQALAERLRDAVEIATEQGDEDLLTVNIGKLFLEAAPMLHAFETYCIRQGNASLLLASLEKEKELLRIFLRVSQMENTMLRRMNLNSFLMVPVQRVTKYPLLLSRLCKTTPTHHENRDQLKEAQHKIELHLNHMNSETKDVPSKLWRRIGSSSGRRASSEMDLVSIKLRKIAVDVLEWNHEEAKFALEGKLLFTQPTDNNWRKGRTIKLAPINALLVTNGKQMFSNKAEENGLTFPKNGIREAALLLVRDKNGRYSLLREPLYLDRCIIATDPAWNSYFEVQEVIGKDTFIFKAEDDDLTRQWYRQLQFHAQGLGGWRKRRNALANIMINGMGLRS</sequence>
<dbReference type="Gene3D" id="1.20.900.10">
    <property type="entry name" value="Dbl homology (DH) domain"/>
    <property type="match status" value="1"/>
</dbReference>
<evidence type="ECO:0000259" key="4">
    <source>
        <dbReference type="PROSITE" id="PS50010"/>
    </source>
</evidence>
<evidence type="ECO:0000256" key="1">
    <source>
        <dbReference type="ARBA" id="ARBA00004496"/>
    </source>
</evidence>
<gene>
    <name evidence="5" type="ORF">RI129_008218</name>
</gene>
<feature type="region of interest" description="Disordered" evidence="3">
    <location>
        <begin position="756"/>
        <end position="779"/>
    </location>
</feature>
<feature type="compositionally biased region" description="Basic and acidic residues" evidence="3">
    <location>
        <begin position="942"/>
        <end position="951"/>
    </location>
</feature>
<dbReference type="InterPro" id="IPR051480">
    <property type="entry name" value="Endocytic_GEF_Adapter"/>
</dbReference>
<dbReference type="PANTHER" id="PTHR46006:SF5">
    <property type="entry name" value="DH DOMAIN-CONTAINING PROTEIN"/>
    <property type="match status" value="1"/>
</dbReference>
<comment type="subcellular location">
    <subcellularLocation>
        <location evidence="1">Cytoplasm</location>
    </subcellularLocation>
</comment>
<evidence type="ECO:0000313" key="5">
    <source>
        <dbReference type="EMBL" id="KAK5642051.1"/>
    </source>
</evidence>
<keyword evidence="2" id="KW-0963">Cytoplasm</keyword>
<dbReference type="GO" id="GO:0031097">
    <property type="term" value="C:medial cortex"/>
    <property type="evidence" value="ECO:0007669"/>
    <property type="project" value="UniProtKB-ARBA"/>
</dbReference>
<feature type="region of interest" description="Disordered" evidence="3">
    <location>
        <begin position="129"/>
        <end position="154"/>
    </location>
</feature>
<feature type="compositionally biased region" description="Basic and acidic residues" evidence="3">
    <location>
        <begin position="508"/>
        <end position="523"/>
    </location>
</feature>
<dbReference type="GO" id="GO:0035025">
    <property type="term" value="P:positive regulation of Rho protein signal transduction"/>
    <property type="evidence" value="ECO:0007669"/>
    <property type="project" value="TreeGrafter"/>
</dbReference>
<dbReference type="GO" id="GO:0005085">
    <property type="term" value="F:guanyl-nucleotide exchange factor activity"/>
    <property type="evidence" value="ECO:0007669"/>
    <property type="project" value="InterPro"/>
</dbReference>
<feature type="region of interest" description="Disordered" evidence="3">
    <location>
        <begin position="942"/>
        <end position="966"/>
    </location>
</feature>
<feature type="compositionally biased region" description="Polar residues" evidence="3">
    <location>
        <begin position="254"/>
        <end position="264"/>
    </location>
</feature>
<feature type="compositionally biased region" description="Low complexity" evidence="3">
    <location>
        <begin position="267"/>
        <end position="281"/>
    </location>
</feature>